<dbReference type="PRINTS" id="PR00368">
    <property type="entry name" value="FADPNR"/>
</dbReference>
<feature type="binding site" evidence="10">
    <location>
        <position position="66"/>
    </location>
    <ligand>
        <name>FAD</name>
        <dbReference type="ChEBI" id="CHEBI:57692"/>
    </ligand>
</feature>
<feature type="disulfide bond" description="Redox-active" evidence="11">
    <location>
        <begin position="57"/>
        <end position="62"/>
    </location>
</feature>
<feature type="active site" description="Proton acceptor" evidence="9">
    <location>
        <position position="451"/>
    </location>
</feature>
<dbReference type="GO" id="GO:0034599">
    <property type="term" value="P:cellular response to oxidative stress"/>
    <property type="evidence" value="ECO:0007669"/>
    <property type="project" value="TreeGrafter"/>
</dbReference>
<evidence type="ECO:0000256" key="2">
    <source>
        <dbReference type="ARBA" id="ARBA00011738"/>
    </source>
</evidence>
<evidence type="ECO:0000256" key="3">
    <source>
        <dbReference type="ARBA" id="ARBA00022630"/>
    </source>
</evidence>
<evidence type="ECO:0000313" key="16">
    <source>
        <dbReference type="Proteomes" id="UP000280599"/>
    </source>
</evidence>
<proteinExistence type="inferred from homology"/>
<comment type="caution">
    <text evidence="15">The sequence shown here is derived from an EMBL/GenBank/DDBJ whole genome shotgun (WGS) entry which is preliminary data.</text>
</comment>
<protein>
    <submittedName>
        <fullName evidence="15">Glutathione-disulfide reductase</fullName>
    </submittedName>
</protein>
<keyword evidence="8 12" id="KW-0676">Redox-active center</keyword>
<dbReference type="EMBL" id="RBPT01000411">
    <property type="protein sequence ID" value="RMO39552.1"/>
    <property type="molecule type" value="Genomic_DNA"/>
</dbReference>
<dbReference type="PANTHER" id="PTHR42737">
    <property type="entry name" value="GLUTATHIONE REDUCTASE"/>
    <property type="match status" value="1"/>
</dbReference>
<evidence type="ECO:0000256" key="8">
    <source>
        <dbReference type="ARBA" id="ARBA00023284"/>
    </source>
</evidence>
<dbReference type="NCBIfam" id="NF004776">
    <property type="entry name" value="PRK06116.1"/>
    <property type="match status" value="1"/>
</dbReference>
<keyword evidence="3 12" id="KW-0285">Flavoprotein</keyword>
<dbReference type="PRINTS" id="PR00411">
    <property type="entry name" value="PNDRDTASEI"/>
</dbReference>
<dbReference type="Pfam" id="PF07992">
    <property type="entry name" value="Pyr_redox_2"/>
    <property type="match status" value="1"/>
</dbReference>
<feature type="binding site" evidence="10">
    <location>
        <begin position="188"/>
        <end position="195"/>
    </location>
    <ligand>
        <name>NAD(+)</name>
        <dbReference type="ChEBI" id="CHEBI:57540"/>
    </ligand>
</feature>
<dbReference type="AlphaFoldDB" id="A0A0N8RL79"/>
<dbReference type="InterPro" id="IPR036188">
    <property type="entry name" value="FAD/NAD-bd_sf"/>
</dbReference>
<comment type="cofactor">
    <cofactor evidence="10">
        <name>FAD</name>
        <dbReference type="ChEBI" id="CHEBI:57692"/>
    </cofactor>
    <text evidence="10">Binds 1 FAD per subunit.</text>
</comment>
<evidence type="ECO:0000256" key="12">
    <source>
        <dbReference type="RuleBase" id="RU003691"/>
    </source>
</evidence>
<evidence type="ECO:0000256" key="1">
    <source>
        <dbReference type="ARBA" id="ARBA00007532"/>
    </source>
</evidence>
<dbReference type="GO" id="GO:0005829">
    <property type="term" value="C:cytosol"/>
    <property type="evidence" value="ECO:0007669"/>
    <property type="project" value="TreeGrafter"/>
</dbReference>
<keyword evidence="4 10" id="KW-0274">FAD</keyword>
<evidence type="ECO:0000256" key="9">
    <source>
        <dbReference type="PIRSR" id="PIRSR000350-2"/>
    </source>
</evidence>
<keyword evidence="5" id="KW-0521">NADP</keyword>
<keyword evidence="6 12" id="KW-0560">Oxidoreductase</keyword>
<dbReference type="InterPro" id="IPR016156">
    <property type="entry name" value="FAD/NAD-linked_Rdtase_dimer_sf"/>
</dbReference>
<feature type="domain" description="Pyridine nucleotide-disulphide oxidoreductase dimerisation" evidence="13">
    <location>
        <begin position="353"/>
        <end position="461"/>
    </location>
</feature>
<evidence type="ECO:0000259" key="13">
    <source>
        <dbReference type="Pfam" id="PF02852"/>
    </source>
</evidence>
<evidence type="ECO:0000313" key="15">
    <source>
        <dbReference type="EMBL" id="RMO39552.1"/>
    </source>
</evidence>
<reference evidence="15 16" key="1">
    <citation type="submission" date="2018-08" db="EMBL/GenBank/DDBJ databases">
        <title>Recombination of ecologically and evolutionarily significant loci maintains genetic cohesion in the Pseudomonas syringae species complex.</title>
        <authorList>
            <person name="Dillon M."/>
            <person name="Thakur S."/>
            <person name="Almeida R.N.D."/>
            <person name="Weir B.S."/>
            <person name="Guttman D.S."/>
        </authorList>
    </citation>
    <scope>NUCLEOTIDE SEQUENCE [LARGE SCALE GENOMIC DNA]</scope>
    <source>
        <strain evidence="15 16">ICMP 867</strain>
    </source>
</reference>
<dbReference type="GO" id="GO:0045454">
    <property type="term" value="P:cell redox homeostasis"/>
    <property type="evidence" value="ECO:0007669"/>
    <property type="project" value="InterPro"/>
</dbReference>
<evidence type="ECO:0000256" key="10">
    <source>
        <dbReference type="PIRSR" id="PIRSR000350-3"/>
    </source>
</evidence>
<evidence type="ECO:0000259" key="14">
    <source>
        <dbReference type="Pfam" id="PF07992"/>
    </source>
</evidence>
<dbReference type="InterPro" id="IPR004099">
    <property type="entry name" value="Pyr_nucl-diS_OxRdtase_dimer"/>
</dbReference>
<feature type="domain" description="FAD/NAD(P)-binding" evidence="14">
    <location>
        <begin position="20"/>
        <end position="332"/>
    </location>
</feature>
<dbReference type="GO" id="GO:0006749">
    <property type="term" value="P:glutathione metabolic process"/>
    <property type="evidence" value="ECO:0007669"/>
    <property type="project" value="TreeGrafter"/>
</dbReference>
<dbReference type="GO" id="GO:0004362">
    <property type="term" value="F:glutathione-disulfide reductase (NADPH) activity"/>
    <property type="evidence" value="ECO:0007669"/>
    <property type="project" value="TreeGrafter"/>
</dbReference>
<comment type="subunit">
    <text evidence="2">Homodimer.</text>
</comment>
<dbReference type="InterPro" id="IPR012999">
    <property type="entry name" value="Pyr_OxRdtase_I_AS"/>
</dbReference>
<sequence>MAAKRLCCASAKEISMAFDFDLFVIGAGSGGVRAARFAAGFGAKVAVAESRYLGGTCVNVGCVPKKLLVYGAHFSEDFDHAKGFGWSLGEASFDWSTLIANKDREINRLNGIYRKLLVDSGVTLLEGHARLVGPQRVEINGQSYSAERILIATGGWPQVPDVPGREHAITSNEAFYLKTLPKRVVVVGGGYIAVEFASIFNGLGADTTLVYRRELFLRGFDGGVRTHLHEELLKRHMTIRFNSDIERIDKQADGSLLLSMKGGGTLETDCVFYATGRRPMLDNLGLDSVDIKLDEHGYIKVDEHYQSSEPSILAIGDVIGGVQLTPVALAEGMAVARRLFKPEQYRPVDYNHIPTAVFSLPNIGTVGLTEEDAIKAGHDVQVFESRFRPMKLTLTDDQERTLMKLVVDAKTDRVLGCHMVGPDAGEIVQSLAIAIKAGATKQVFDDTIGVHPTAAEEFVTMRTPAKR</sequence>
<dbReference type="PANTHER" id="PTHR42737:SF2">
    <property type="entry name" value="GLUTATHIONE REDUCTASE"/>
    <property type="match status" value="1"/>
</dbReference>
<keyword evidence="10" id="KW-0520">NAD</keyword>
<name>A0A0N8RL79_PSESG</name>
<dbReference type="FunFam" id="3.50.50.60:FF:000051">
    <property type="entry name" value="Glutathione reductase"/>
    <property type="match status" value="1"/>
</dbReference>
<gene>
    <name evidence="15" type="ORF">ALQ41_05104</name>
</gene>
<dbReference type="SUPFAM" id="SSF51905">
    <property type="entry name" value="FAD/NAD(P)-binding domain"/>
    <property type="match status" value="1"/>
</dbReference>
<accession>A0A0N8RL79</accession>
<organism evidence="15 16">
    <name type="scientific">Pseudomonas savastanoi pv. glycinea</name>
    <name type="common">Pseudomonas syringae pv. glycinea</name>
    <dbReference type="NCBI Taxonomy" id="318"/>
    <lineage>
        <taxon>Bacteria</taxon>
        <taxon>Pseudomonadati</taxon>
        <taxon>Pseudomonadota</taxon>
        <taxon>Gammaproteobacteria</taxon>
        <taxon>Pseudomonadales</taxon>
        <taxon>Pseudomonadaceae</taxon>
        <taxon>Pseudomonas</taxon>
    </lineage>
</organism>
<keyword evidence="7" id="KW-1015">Disulfide bond</keyword>
<comment type="similarity">
    <text evidence="1 12">Belongs to the class-I pyridine nucleotide-disulfide oxidoreductase family.</text>
</comment>
<dbReference type="GO" id="GO:0050660">
    <property type="term" value="F:flavin adenine dinucleotide binding"/>
    <property type="evidence" value="ECO:0007669"/>
    <property type="project" value="InterPro"/>
</dbReference>
<feature type="binding site" evidence="10">
    <location>
        <position position="276"/>
    </location>
    <ligand>
        <name>NAD(+)</name>
        <dbReference type="ChEBI" id="CHEBI:57540"/>
    </ligand>
</feature>
<dbReference type="SUPFAM" id="SSF55424">
    <property type="entry name" value="FAD/NAD-linked reductases, dimerisation (C-terminal) domain"/>
    <property type="match status" value="1"/>
</dbReference>
<feature type="binding site" evidence="10">
    <location>
        <position position="317"/>
    </location>
    <ligand>
        <name>FAD</name>
        <dbReference type="ChEBI" id="CHEBI:57692"/>
    </ligand>
</feature>
<dbReference type="InterPro" id="IPR023753">
    <property type="entry name" value="FAD/NAD-binding_dom"/>
</dbReference>
<keyword evidence="10" id="KW-0547">Nucleotide-binding</keyword>
<evidence type="ECO:0000256" key="7">
    <source>
        <dbReference type="ARBA" id="ARBA00023157"/>
    </source>
</evidence>
<dbReference type="PIRSF" id="PIRSF000350">
    <property type="entry name" value="Mercury_reductase_MerA"/>
    <property type="match status" value="1"/>
</dbReference>
<evidence type="ECO:0000256" key="11">
    <source>
        <dbReference type="PIRSR" id="PIRSR000350-4"/>
    </source>
</evidence>
<dbReference type="PROSITE" id="PS00076">
    <property type="entry name" value="PYRIDINE_REDOX_1"/>
    <property type="match status" value="1"/>
</dbReference>
<evidence type="ECO:0000256" key="6">
    <source>
        <dbReference type="ARBA" id="ARBA00023002"/>
    </source>
</evidence>
<dbReference type="Gene3D" id="3.30.390.30">
    <property type="match status" value="1"/>
</dbReference>
<evidence type="ECO:0000256" key="4">
    <source>
        <dbReference type="ARBA" id="ARBA00022827"/>
    </source>
</evidence>
<evidence type="ECO:0000256" key="5">
    <source>
        <dbReference type="ARBA" id="ARBA00022857"/>
    </source>
</evidence>
<dbReference type="InterPro" id="IPR046952">
    <property type="entry name" value="GSHR/TRXR-like"/>
</dbReference>
<dbReference type="Pfam" id="PF02852">
    <property type="entry name" value="Pyr_redox_dim"/>
    <property type="match status" value="1"/>
</dbReference>
<dbReference type="Gene3D" id="3.50.50.60">
    <property type="entry name" value="FAD/NAD(P)-binding domain"/>
    <property type="match status" value="2"/>
</dbReference>
<dbReference type="InterPro" id="IPR001100">
    <property type="entry name" value="Pyr_nuc-diS_OxRdtase"/>
</dbReference>
<dbReference type="Proteomes" id="UP000280599">
    <property type="component" value="Unassembled WGS sequence"/>
</dbReference>